<evidence type="ECO:0000256" key="6">
    <source>
        <dbReference type="SAM" id="Coils"/>
    </source>
</evidence>
<keyword evidence="5 8" id="KW-0472">Membrane</keyword>
<dbReference type="Gene3D" id="1.10.287.470">
    <property type="entry name" value="Helix hairpin bin"/>
    <property type="match status" value="1"/>
</dbReference>
<dbReference type="PANTHER" id="PTHR30386:SF26">
    <property type="entry name" value="TRANSPORT PROTEIN COMB"/>
    <property type="match status" value="1"/>
</dbReference>
<dbReference type="AlphaFoldDB" id="A0A0H3K4E2"/>
<comment type="subcellular location">
    <subcellularLocation>
        <location evidence="1">Membrane</location>
        <topology evidence="1">Single-pass membrane protein</topology>
    </subcellularLocation>
</comment>
<dbReference type="KEGG" id="syc:syc1940_d"/>
<evidence type="ECO:0000256" key="7">
    <source>
        <dbReference type="SAM" id="MobiDB-lite"/>
    </source>
</evidence>
<dbReference type="RefSeq" id="WP_011244250.1">
    <property type="nucleotide sequence ID" value="NC_006576.1"/>
</dbReference>
<feature type="region of interest" description="Disordered" evidence="7">
    <location>
        <begin position="1"/>
        <end position="20"/>
    </location>
</feature>
<dbReference type="Gene3D" id="2.40.30.170">
    <property type="match status" value="1"/>
</dbReference>
<accession>A0A0H3K4E2</accession>
<evidence type="ECO:0000256" key="1">
    <source>
        <dbReference type="ARBA" id="ARBA00004167"/>
    </source>
</evidence>
<evidence type="ECO:0000313" key="9">
    <source>
        <dbReference type="EMBL" id="BAD80130.1"/>
    </source>
</evidence>
<proteinExistence type="inferred from homology"/>
<dbReference type="GO" id="GO:0016020">
    <property type="term" value="C:membrane"/>
    <property type="evidence" value="ECO:0007669"/>
    <property type="project" value="UniProtKB-SubCell"/>
</dbReference>
<dbReference type="Proteomes" id="UP000001175">
    <property type="component" value="Chromosome"/>
</dbReference>
<dbReference type="InterPro" id="IPR050739">
    <property type="entry name" value="MFP"/>
</dbReference>
<dbReference type="EMBL" id="AP008231">
    <property type="protein sequence ID" value="BAD80130.1"/>
    <property type="molecule type" value="Genomic_DNA"/>
</dbReference>
<comment type="similarity">
    <text evidence="2">Belongs to the membrane fusion protein (MFP) (TC 8.A.1) family.</text>
</comment>
<evidence type="ECO:0000256" key="5">
    <source>
        <dbReference type="ARBA" id="ARBA00023136"/>
    </source>
</evidence>
<gene>
    <name evidence="9" type="ordered locus">syc1940_d</name>
</gene>
<dbReference type="PANTHER" id="PTHR30386">
    <property type="entry name" value="MEMBRANE FUSION SUBUNIT OF EMRAB-TOLC MULTIDRUG EFFLUX PUMP"/>
    <property type="match status" value="1"/>
</dbReference>
<evidence type="ECO:0000313" key="10">
    <source>
        <dbReference type="Proteomes" id="UP000001175"/>
    </source>
</evidence>
<feature type="transmembrane region" description="Helical" evidence="8">
    <location>
        <begin position="25"/>
        <end position="46"/>
    </location>
</feature>
<evidence type="ECO:0000256" key="4">
    <source>
        <dbReference type="ARBA" id="ARBA00022989"/>
    </source>
</evidence>
<dbReference type="eggNOG" id="COG1566">
    <property type="taxonomic scope" value="Bacteria"/>
</dbReference>
<feature type="coiled-coil region" evidence="6">
    <location>
        <begin position="99"/>
        <end position="221"/>
    </location>
</feature>
<name>A0A0H3K4E2_SYNP6</name>
<dbReference type="SUPFAM" id="SSF111369">
    <property type="entry name" value="HlyD-like secretion proteins"/>
    <property type="match status" value="1"/>
</dbReference>
<evidence type="ECO:0000256" key="8">
    <source>
        <dbReference type="SAM" id="Phobius"/>
    </source>
</evidence>
<keyword evidence="3 8" id="KW-0812">Transmembrane</keyword>
<evidence type="ECO:0008006" key="11">
    <source>
        <dbReference type="Google" id="ProtNLM"/>
    </source>
</evidence>
<keyword evidence="6" id="KW-0175">Coiled coil</keyword>
<evidence type="ECO:0000256" key="2">
    <source>
        <dbReference type="ARBA" id="ARBA00009477"/>
    </source>
</evidence>
<keyword evidence="4 8" id="KW-1133">Transmembrane helix</keyword>
<evidence type="ECO:0000256" key="3">
    <source>
        <dbReference type="ARBA" id="ARBA00022692"/>
    </source>
</evidence>
<protein>
    <recommendedName>
        <fullName evidence="11">Multidrug resistance efflux pump</fullName>
    </recommendedName>
</protein>
<organism evidence="9 10">
    <name type="scientific">Synechococcus sp. (strain ATCC 27144 / PCC 6301 / SAUG 1402/1)</name>
    <name type="common">Anacystis nidulans</name>
    <dbReference type="NCBI Taxonomy" id="269084"/>
    <lineage>
        <taxon>Bacteria</taxon>
        <taxon>Bacillati</taxon>
        <taxon>Cyanobacteriota</taxon>
        <taxon>Cyanophyceae</taxon>
        <taxon>Synechococcales</taxon>
        <taxon>Synechococcaceae</taxon>
        <taxon>Synechococcus</taxon>
    </lineage>
</organism>
<reference evidence="9 10" key="1">
    <citation type="journal article" date="2007" name="Photosyn. Res.">
        <title>Complete nucleotide sequence of the freshwater unicellular cyanobacterium Synechococcus elongatus PCC 6301 chromosome: gene content and organization.</title>
        <authorList>
            <person name="Sugita C."/>
            <person name="Ogata K."/>
            <person name="Shikata M."/>
            <person name="Jikuya H."/>
            <person name="Takano J."/>
            <person name="Furumichi M."/>
            <person name="Kanehisa M."/>
            <person name="Omata T."/>
            <person name="Sugiura M."/>
            <person name="Sugita M."/>
        </authorList>
    </citation>
    <scope>NUCLEOTIDE SEQUENCE [LARGE SCALE GENOMIC DNA]</scope>
    <source>
        <strain evidence="10">ATCC 27144 / PCC 6301 / SAUG 1402/1</strain>
    </source>
</reference>
<sequence>MPESITEPKSSPTPRLPSPPDRRTFFRYARIALGVGLISLAAYILWLRNSSVSSRVGYINGTVIKLYAPIPGVAQLKPLEPGQALQKGQVLGEITNDRNPELETDRQNLVTRLAQAEAERAAFDAQIASREQVRSQILSKANNQQQLEEQFFQQGSDRTRNELRQAQESLAFAEIEAKRYQSLVESGAVSQQLADAALSQAREARAVVAAKQNELQRQRASLLAIRQGLQLDSARTLSIPELRLLDLEKELVDLTLKRQTVNTTIQEIRLEIINIQEQIKLQKKALIKAPIQGVVWSIINRTGLLGIPLTAGDPLLEMVTCEDTWITALVSERDRNRLRVGQQADIRLLDGSNTNILGRIRSIRGGPGKVTAGTDVAVPPPDLVRNELEVQVSLLEKPPALGAGNFCGIGQSVTVNFNP</sequence>